<evidence type="ECO:0000256" key="8">
    <source>
        <dbReference type="ARBA" id="ARBA00023004"/>
    </source>
</evidence>
<dbReference type="Proteomes" id="UP000567293">
    <property type="component" value="Unassembled WGS sequence"/>
</dbReference>
<evidence type="ECO:0000256" key="1">
    <source>
        <dbReference type="ARBA" id="ARBA00004141"/>
    </source>
</evidence>
<organism evidence="12 13">
    <name type="scientific">Candidatus Acidiferrum panamense</name>
    <dbReference type="NCBI Taxonomy" id="2741543"/>
    <lineage>
        <taxon>Bacteria</taxon>
        <taxon>Pseudomonadati</taxon>
        <taxon>Acidobacteriota</taxon>
        <taxon>Terriglobia</taxon>
        <taxon>Candidatus Acidiferrales</taxon>
        <taxon>Candidatus Acidiferrum</taxon>
    </lineage>
</organism>
<evidence type="ECO:0000313" key="12">
    <source>
        <dbReference type="EMBL" id="MBA0084652.1"/>
    </source>
</evidence>
<evidence type="ECO:0000256" key="3">
    <source>
        <dbReference type="ARBA" id="ARBA00022617"/>
    </source>
</evidence>
<dbReference type="PROSITE" id="PS51003">
    <property type="entry name" value="CYTB_CTER"/>
    <property type="match status" value="1"/>
</dbReference>
<feature type="transmembrane region" description="Helical" evidence="10">
    <location>
        <begin position="46"/>
        <end position="68"/>
    </location>
</feature>
<keyword evidence="8" id="KW-0408">Iron</keyword>
<keyword evidence="3" id="KW-0349">Heme</keyword>
<evidence type="ECO:0000259" key="11">
    <source>
        <dbReference type="PROSITE" id="PS51003"/>
    </source>
</evidence>
<dbReference type="GO" id="GO:0009055">
    <property type="term" value="F:electron transfer activity"/>
    <property type="evidence" value="ECO:0007669"/>
    <property type="project" value="InterPro"/>
</dbReference>
<name>A0A7V8NNL4_9BACT</name>
<dbReference type="Gene3D" id="1.20.810.10">
    <property type="entry name" value="Cytochrome Bc1 Complex, Chain C"/>
    <property type="match status" value="1"/>
</dbReference>
<comment type="caution">
    <text evidence="12">The sequence shown here is derived from an EMBL/GenBank/DDBJ whole genome shotgun (WGS) entry which is preliminary data.</text>
</comment>
<dbReference type="GO" id="GO:0016491">
    <property type="term" value="F:oxidoreductase activity"/>
    <property type="evidence" value="ECO:0007669"/>
    <property type="project" value="InterPro"/>
</dbReference>
<evidence type="ECO:0000256" key="10">
    <source>
        <dbReference type="SAM" id="Phobius"/>
    </source>
</evidence>
<evidence type="ECO:0000313" key="13">
    <source>
        <dbReference type="Proteomes" id="UP000567293"/>
    </source>
</evidence>
<reference evidence="12" key="1">
    <citation type="submission" date="2020-06" db="EMBL/GenBank/DDBJ databases">
        <title>Legume-microbial interactions unlock mineral nutrients during tropical forest succession.</title>
        <authorList>
            <person name="Epihov D.Z."/>
        </authorList>
    </citation>
    <scope>NUCLEOTIDE SEQUENCE [LARGE SCALE GENOMIC DNA]</scope>
    <source>
        <strain evidence="12">Pan2503</strain>
    </source>
</reference>
<evidence type="ECO:0000256" key="4">
    <source>
        <dbReference type="ARBA" id="ARBA00022692"/>
    </source>
</evidence>
<dbReference type="AlphaFoldDB" id="A0A7V8NNL4"/>
<keyword evidence="5" id="KW-0479">Metal-binding</keyword>
<accession>A0A7V8NNL4</accession>
<keyword evidence="7 10" id="KW-1133">Transmembrane helix</keyword>
<evidence type="ECO:0000256" key="9">
    <source>
        <dbReference type="ARBA" id="ARBA00023136"/>
    </source>
</evidence>
<dbReference type="EMBL" id="JACDQQ010000650">
    <property type="protein sequence ID" value="MBA0084652.1"/>
    <property type="molecule type" value="Genomic_DNA"/>
</dbReference>
<dbReference type="GO" id="GO:0016020">
    <property type="term" value="C:membrane"/>
    <property type="evidence" value="ECO:0007669"/>
    <property type="project" value="UniProtKB-SubCell"/>
</dbReference>
<keyword evidence="13" id="KW-1185">Reference proteome</keyword>
<dbReference type="InterPro" id="IPR027387">
    <property type="entry name" value="Cytb/b6-like_sf"/>
</dbReference>
<feature type="transmembrane region" description="Helical" evidence="10">
    <location>
        <begin position="145"/>
        <end position="177"/>
    </location>
</feature>
<dbReference type="SUPFAM" id="SSF81648">
    <property type="entry name" value="a domain/subunit of cytochrome bc1 complex (Ubiquinol-cytochrome c reductase)"/>
    <property type="match status" value="1"/>
</dbReference>
<evidence type="ECO:0000256" key="5">
    <source>
        <dbReference type="ARBA" id="ARBA00022723"/>
    </source>
</evidence>
<protein>
    <recommendedName>
        <fullName evidence="11">Cytochrome b/b6 C-terminal region profile domain-containing protein</fullName>
    </recommendedName>
</protein>
<dbReference type="Pfam" id="PF00032">
    <property type="entry name" value="Cytochrom_B_C"/>
    <property type="match status" value="1"/>
</dbReference>
<keyword evidence="6" id="KW-0249">Electron transport</keyword>
<feature type="transmembrane region" description="Helical" evidence="10">
    <location>
        <begin position="197"/>
        <end position="219"/>
    </location>
</feature>
<feature type="transmembrane region" description="Helical" evidence="10">
    <location>
        <begin position="100"/>
        <end position="124"/>
    </location>
</feature>
<keyword evidence="4 10" id="KW-0812">Transmembrane</keyword>
<keyword evidence="2" id="KW-0813">Transport</keyword>
<comment type="subcellular location">
    <subcellularLocation>
        <location evidence="1">Membrane</location>
        <topology evidence="1">Multi-pass membrane protein</topology>
    </subcellularLocation>
</comment>
<keyword evidence="9 10" id="KW-0472">Membrane</keyword>
<evidence type="ECO:0000256" key="6">
    <source>
        <dbReference type="ARBA" id="ARBA00022982"/>
    </source>
</evidence>
<evidence type="ECO:0000256" key="7">
    <source>
        <dbReference type="ARBA" id="ARBA00022989"/>
    </source>
</evidence>
<evidence type="ECO:0000256" key="2">
    <source>
        <dbReference type="ARBA" id="ARBA00022448"/>
    </source>
</evidence>
<dbReference type="GO" id="GO:0046872">
    <property type="term" value="F:metal ion binding"/>
    <property type="evidence" value="ECO:0007669"/>
    <property type="project" value="UniProtKB-KW"/>
</dbReference>
<gene>
    <name evidence="12" type="ORF">HRJ53_06635</name>
</gene>
<dbReference type="InterPro" id="IPR005798">
    <property type="entry name" value="Cyt_b/b6_C"/>
</dbReference>
<feature type="domain" description="Cytochrome b/b6 C-terminal region profile" evidence="11">
    <location>
        <begin position="32"/>
        <end position="179"/>
    </location>
</feature>
<dbReference type="InterPro" id="IPR036150">
    <property type="entry name" value="Cyt_b/b6_C_sf"/>
</dbReference>
<proteinExistence type="predicted"/>
<sequence length="235" mass="26329">MEENKIGTGLSSDAKKDPRRVVFVTKKTSARVVGERGPQLMTFPHLLIREAIAFQVLVIAMVIVALFWDAPLEQLANPLLTPNPAKAPWYFLGLQELLHFFPPFVAGILIPTLVVIALIVIPYFNVNIEGRALWAHRPAQHLQTILIVALILLAFLAGFRAWTIFVPTALVAALLAISYAGRRAEKGWLRLMGTKPLAWWIMTWFIAVAICLTAVGTFFRGPGWSWVWPWRMHAG</sequence>